<proteinExistence type="inferred from homology"/>
<dbReference type="InterPro" id="IPR020568">
    <property type="entry name" value="Ribosomal_Su5_D2-typ_SF"/>
</dbReference>
<dbReference type="NCBIfam" id="NF001099">
    <property type="entry name" value="PRK00132.1"/>
    <property type="match status" value="1"/>
</dbReference>
<sequence>MNEIYFATGSRKCARIRIRLRKGKGEIIVNGKKASEYFKRQDLIFFLREPFRILQKEGEFDVIAKADGGGVSAQAQALRLAIARALVLYNEGFRKVLKTHGLLTRDPREKERMKYGLTKRRRAHQYSKR</sequence>
<dbReference type="InterPro" id="IPR020574">
    <property type="entry name" value="Ribosomal_uS9_CS"/>
</dbReference>
<dbReference type="EMBL" id="DTAR01000142">
    <property type="protein sequence ID" value="HGM97745.1"/>
    <property type="molecule type" value="Genomic_DNA"/>
</dbReference>
<dbReference type="GO" id="GO:0003723">
    <property type="term" value="F:RNA binding"/>
    <property type="evidence" value="ECO:0007669"/>
    <property type="project" value="TreeGrafter"/>
</dbReference>
<keyword evidence="3 4" id="KW-0687">Ribonucleoprotein</keyword>
<name>A0A7V4EDF1_UNCW3</name>
<dbReference type="Pfam" id="PF00380">
    <property type="entry name" value="Ribosomal_S9"/>
    <property type="match status" value="1"/>
</dbReference>
<evidence type="ECO:0000256" key="3">
    <source>
        <dbReference type="ARBA" id="ARBA00023274"/>
    </source>
</evidence>
<dbReference type="FunFam" id="3.30.230.10:FF:000001">
    <property type="entry name" value="30S ribosomal protein S9"/>
    <property type="match status" value="1"/>
</dbReference>
<protein>
    <recommendedName>
        <fullName evidence="5">30S ribosomal protein S9</fullName>
    </recommendedName>
</protein>
<dbReference type="InterPro" id="IPR023035">
    <property type="entry name" value="Ribosomal_uS9_bac/plastid"/>
</dbReference>
<comment type="caution">
    <text evidence="7">The sequence shown here is derived from an EMBL/GenBank/DDBJ whole genome shotgun (WGS) entry which is preliminary data.</text>
</comment>
<accession>A0A7V4EDF1</accession>
<dbReference type="InterPro" id="IPR000754">
    <property type="entry name" value="Ribosomal_uS9"/>
</dbReference>
<evidence type="ECO:0000256" key="4">
    <source>
        <dbReference type="RuleBase" id="RU003815"/>
    </source>
</evidence>
<dbReference type="AlphaFoldDB" id="A0A7V4EDF1"/>
<dbReference type="SUPFAM" id="SSF54211">
    <property type="entry name" value="Ribosomal protein S5 domain 2-like"/>
    <property type="match status" value="1"/>
</dbReference>
<dbReference type="Gene3D" id="3.30.230.10">
    <property type="match status" value="1"/>
</dbReference>
<gene>
    <name evidence="7" type="ORF">ENT96_01685</name>
    <name evidence="6" type="ORF">ENU72_04005</name>
</gene>
<dbReference type="GO" id="GO:0022627">
    <property type="term" value="C:cytosolic small ribosomal subunit"/>
    <property type="evidence" value="ECO:0007669"/>
    <property type="project" value="TreeGrafter"/>
</dbReference>
<dbReference type="GO" id="GO:0006412">
    <property type="term" value="P:translation"/>
    <property type="evidence" value="ECO:0007669"/>
    <property type="project" value="InterPro"/>
</dbReference>
<dbReference type="InterPro" id="IPR014721">
    <property type="entry name" value="Ribsml_uS5_D2-typ_fold_subgr"/>
</dbReference>
<dbReference type="GO" id="GO:0003735">
    <property type="term" value="F:structural constituent of ribosome"/>
    <property type="evidence" value="ECO:0007669"/>
    <property type="project" value="InterPro"/>
</dbReference>
<reference evidence="7" key="1">
    <citation type="journal article" date="2020" name="mSystems">
        <title>Genome- and Community-Level Interaction Insights into Carbon Utilization and Element Cycling Functions of Hydrothermarchaeota in Hydrothermal Sediment.</title>
        <authorList>
            <person name="Zhou Z."/>
            <person name="Liu Y."/>
            <person name="Xu W."/>
            <person name="Pan J."/>
            <person name="Luo Z.H."/>
            <person name="Li M."/>
        </authorList>
    </citation>
    <scope>NUCLEOTIDE SEQUENCE [LARGE SCALE GENOMIC DNA]</scope>
    <source>
        <strain evidence="7">SpSt-626</strain>
        <strain evidence="6">SpSt-695</strain>
    </source>
</reference>
<organism evidence="7">
    <name type="scientific">candidate division WOR-3 bacterium</name>
    <dbReference type="NCBI Taxonomy" id="2052148"/>
    <lineage>
        <taxon>Bacteria</taxon>
        <taxon>Bacteria division WOR-3</taxon>
    </lineage>
</organism>
<evidence type="ECO:0000256" key="2">
    <source>
        <dbReference type="ARBA" id="ARBA00022980"/>
    </source>
</evidence>
<dbReference type="PANTHER" id="PTHR21569:SF1">
    <property type="entry name" value="SMALL RIBOSOMAL SUBUNIT PROTEIN US9M"/>
    <property type="match status" value="1"/>
</dbReference>
<evidence type="ECO:0000313" key="6">
    <source>
        <dbReference type="EMBL" id="HGK54169.1"/>
    </source>
</evidence>
<evidence type="ECO:0000256" key="5">
    <source>
        <dbReference type="RuleBase" id="RU003816"/>
    </source>
</evidence>
<evidence type="ECO:0000256" key="1">
    <source>
        <dbReference type="ARBA" id="ARBA00005251"/>
    </source>
</evidence>
<keyword evidence="2 4" id="KW-0689">Ribosomal protein</keyword>
<comment type="similarity">
    <text evidence="1 4">Belongs to the universal ribosomal protein uS9 family.</text>
</comment>
<dbReference type="PANTHER" id="PTHR21569">
    <property type="entry name" value="RIBOSOMAL PROTEIN S9"/>
    <property type="match status" value="1"/>
</dbReference>
<dbReference type="EMBL" id="DTDP01000185">
    <property type="protein sequence ID" value="HGK54169.1"/>
    <property type="molecule type" value="Genomic_DNA"/>
</dbReference>
<dbReference type="PROSITE" id="PS00360">
    <property type="entry name" value="RIBOSOMAL_S9"/>
    <property type="match status" value="1"/>
</dbReference>
<evidence type="ECO:0000313" key="7">
    <source>
        <dbReference type="EMBL" id="HGM97745.1"/>
    </source>
</evidence>